<evidence type="ECO:0000313" key="2">
    <source>
        <dbReference type="Proteomes" id="UP000236721"/>
    </source>
</evidence>
<keyword evidence="2" id="KW-1185">Reference proteome</keyword>
<name>A0A1H5W155_9VIBR</name>
<organism evidence="1 2">
    <name type="scientific">Vibrio hangzhouensis</name>
    <dbReference type="NCBI Taxonomy" id="462991"/>
    <lineage>
        <taxon>Bacteria</taxon>
        <taxon>Pseudomonadati</taxon>
        <taxon>Pseudomonadota</taxon>
        <taxon>Gammaproteobacteria</taxon>
        <taxon>Vibrionales</taxon>
        <taxon>Vibrionaceae</taxon>
        <taxon>Vibrio</taxon>
    </lineage>
</organism>
<dbReference type="OrthoDB" id="5867650at2"/>
<protein>
    <submittedName>
        <fullName evidence="1">Uncharacterized protein</fullName>
    </submittedName>
</protein>
<reference evidence="2" key="1">
    <citation type="submission" date="2016-10" db="EMBL/GenBank/DDBJ databases">
        <authorList>
            <person name="Varghese N."/>
            <person name="Submissions S."/>
        </authorList>
    </citation>
    <scope>NUCLEOTIDE SEQUENCE [LARGE SCALE GENOMIC DNA]</scope>
    <source>
        <strain evidence="2">CGMCC 1.7062</strain>
    </source>
</reference>
<gene>
    <name evidence="1" type="ORF">SAMN04488244_10571</name>
</gene>
<dbReference type="RefSeq" id="WP_103879581.1">
    <property type="nucleotide sequence ID" value="NZ_FNVG01000005.1"/>
</dbReference>
<accession>A0A1H5W155</accession>
<dbReference type="EMBL" id="FNVG01000005">
    <property type="protein sequence ID" value="SEF92527.1"/>
    <property type="molecule type" value="Genomic_DNA"/>
</dbReference>
<proteinExistence type="predicted"/>
<sequence length="164" mass="17404">MQTYNVGSPLVGRSGARYHSYFPQSSPATLASSMSGIQSGDPLDAHCIVVFDSISSAQQRRKLAQSVLVLSETYPFLDVYCSAAIASMFHRKPEQIHVLQSEGHASHCETAAQVLNVVVGRNAMVVGDESIIDLCTQACVLEGLNVVSTLALASGSADQFTLNG</sequence>
<evidence type="ECO:0000313" key="1">
    <source>
        <dbReference type="EMBL" id="SEF92527.1"/>
    </source>
</evidence>
<dbReference type="AlphaFoldDB" id="A0A1H5W155"/>
<dbReference type="Proteomes" id="UP000236721">
    <property type="component" value="Unassembled WGS sequence"/>
</dbReference>